<dbReference type="InterPro" id="IPR017853">
    <property type="entry name" value="GH"/>
</dbReference>
<dbReference type="AlphaFoldDB" id="A0AA49GIY7"/>
<keyword evidence="1" id="KW-0378">Hydrolase</keyword>
<dbReference type="GO" id="GO:0016798">
    <property type="term" value="F:hydrolase activity, acting on glycosyl bonds"/>
    <property type="evidence" value="ECO:0007669"/>
    <property type="project" value="UniProtKB-KW"/>
</dbReference>
<sequence length="712" mass="82060">MFKIFLFSTVLHFLTAGMIIAQNVSLLYNDSLPQAAYAARKLSEALTQQNFTVKDDHTGYDYLISLATHPVRLKPEAFAIVPEDKIITVYGGDNRGMIYGALALAETLRNGIPLEEIKASEESPDQEFRGIKYNLPWETYRPSSALDQHMETARNLDYWEAFLDMMVENRFNAISLWNMHPYTFMIQPKNFPEASPWTDEEFAEWQHWYREVFRMAKERALDTYIVHWSIFVSQEFAKAHDVATHNFYPYYYVPGDTTEIVRRYLRESVQQVLEEYPDLDGIGISHGEGMAGMTPLERQQWMDDVLIAGMLEVDRPVKLIHRVPFSSGLSSEGGTSKNVEVVTREAMEKLGNSFEGPIWVEMKFNWSHAHSTPKLVKVHGGKLGDTYFDPLPTNYKITWQARNEDFFALRWGVPDFIRQHIALNGKAAYAGGYFVGSETYIPALDYFTAVDDPVNWQWAFERQWLFYKLWGRLQYNPETPDSVFQAEFNRKYGDQGNNLLNAYSLASTTQLRLASLYDSRWDFTLYSEGFLALQGDTTRYISVNELINHPTMDPDYVSVSEYVKTIQKGGSFGVDRITPPILIEMLERDNQEALRLVEGIDTDKNASLMYEVADVKTWANLGLHLAEKLKGAVALQTYRTTGEEAQKQQAIEHLQKALGYWDEVVNITRPIYRDMRLTHYNHNAFEANDNNLFHWALIRDEVAQDVEIAKSE</sequence>
<dbReference type="SUPFAM" id="SSF55545">
    <property type="entry name" value="beta-N-acetylhexosaminidase-like domain"/>
    <property type="match status" value="1"/>
</dbReference>
<protein>
    <recommendedName>
        <fullName evidence="3">Beta-hexosaminidase bacterial type N-terminal domain-containing protein</fullName>
    </recommendedName>
</protein>
<reference evidence="2" key="2">
    <citation type="journal article" date="2024" name="Antonie Van Leeuwenhoek">
        <title>Roseihalotalea indica gen. nov., sp. nov., a halophilic Bacteroidetes from mesopelagic Southwest Indian Ocean with higher carbohydrate metabolic potential.</title>
        <authorList>
            <person name="Chen B."/>
            <person name="Zhang M."/>
            <person name="Lin D."/>
            <person name="Ye J."/>
            <person name="Tang K."/>
        </authorList>
    </citation>
    <scope>NUCLEOTIDE SEQUENCE</scope>
    <source>
        <strain evidence="2">TK19036</strain>
    </source>
</reference>
<dbReference type="EMBL" id="CP120682">
    <property type="protein sequence ID" value="WKN35705.1"/>
    <property type="molecule type" value="Genomic_DNA"/>
</dbReference>
<dbReference type="GO" id="GO:0005975">
    <property type="term" value="P:carbohydrate metabolic process"/>
    <property type="evidence" value="ECO:0007669"/>
    <property type="project" value="UniProtKB-ARBA"/>
</dbReference>
<proteinExistence type="predicted"/>
<name>A0AA49GIY7_9BACT</name>
<evidence type="ECO:0000256" key="1">
    <source>
        <dbReference type="ARBA" id="ARBA00022801"/>
    </source>
</evidence>
<gene>
    <name evidence="2" type="ORF">K4G66_25380</name>
</gene>
<evidence type="ECO:0000313" key="2">
    <source>
        <dbReference type="EMBL" id="WKN35705.1"/>
    </source>
</evidence>
<dbReference type="InterPro" id="IPR029018">
    <property type="entry name" value="Hex-like_dom2"/>
</dbReference>
<dbReference type="SUPFAM" id="SSF51445">
    <property type="entry name" value="(Trans)glycosidases"/>
    <property type="match status" value="1"/>
</dbReference>
<accession>A0AA49GIY7</accession>
<evidence type="ECO:0008006" key="3">
    <source>
        <dbReference type="Google" id="ProtNLM"/>
    </source>
</evidence>
<organism evidence="2">
    <name type="scientific">Roseihalotalea indica</name>
    <dbReference type="NCBI Taxonomy" id="2867963"/>
    <lineage>
        <taxon>Bacteria</taxon>
        <taxon>Pseudomonadati</taxon>
        <taxon>Bacteroidota</taxon>
        <taxon>Cytophagia</taxon>
        <taxon>Cytophagales</taxon>
        <taxon>Catalimonadaceae</taxon>
        <taxon>Roseihalotalea</taxon>
    </lineage>
</organism>
<reference evidence="2" key="1">
    <citation type="journal article" date="2023" name="Comput. Struct. Biotechnol. J.">
        <title>Discovery of a novel marine Bacteroidetes with a rich repertoire of carbohydrate-active enzymes.</title>
        <authorList>
            <person name="Chen B."/>
            <person name="Liu G."/>
            <person name="Chen Q."/>
            <person name="Wang H."/>
            <person name="Liu L."/>
            <person name="Tang K."/>
        </authorList>
    </citation>
    <scope>NUCLEOTIDE SEQUENCE</scope>
    <source>
        <strain evidence="2">TK19036</strain>
    </source>
</reference>